<organism evidence="3 4">
    <name type="scientific">Endocarpon pusillum (strain Z07020 / HMAS-L-300199)</name>
    <name type="common">Lichen-forming fungus</name>
    <dbReference type="NCBI Taxonomy" id="1263415"/>
    <lineage>
        <taxon>Eukaryota</taxon>
        <taxon>Fungi</taxon>
        <taxon>Dikarya</taxon>
        <taxon>Ascomycota</taxon>
        <taxon>Pezizomycotina</taxon>
        <taxon>Eurotiomycetes</taxon>
        <taxon>Chaetothyriomycetidae</taxon>
        <taxon>Verrucariales</taxon>
        <taxon>Verrucariaceae</taxon>
        <taxon>Endocarpon</taxon>
    </lineage>
</organism>
<evidence type="ECO:0000313" key="4">
    <source>
        <dbReference type="Proteomes" id="UP000019373"/>
    </source>
</evidence>
<dbReference type="AlphaFoldDB" id="U1HU80"/>
<reference evidence="4" key="1">
    <citation type="journal article" date="2014" name="BMC Genomics">
        <title>Genome characteristics reveal the impact of lichenization on lichen-forming fungus Endocarpon pusillum Hedwig (Verrucariales, Ascomycota).</title>
        <authorList>
            <person name="Wang Y.-Y."/>
            <person name="Liu B."/>
            <person name="Zhang X.-Y."/>
            <person name="Zhou Q.-M."/>
            <person name="Zhang T."/>
            <person name="Li H."/>
            <person name="Yu Y.-F."/>
            <person name="Zhang X.-L."/>
            <person name="Hao X.-Y."/>
            <person name="Wang M."/>
            <person name="Wang L."/>
            <person name="Wei J.-C."/>
        </authorList>
    </citation>
    <scope>NUCLEOTIDE SEQUENCE [LARGE SCALE GENOMIC DNA]</scope>
    <source>
        <strain evidence="4">Z07020 / HMAS-L-300199</strain>
    </source>
</reference>
<feature type="transmembrane region" description="Helical" evidence="2">
    <location>
        <begin position="99"/>
        <end position="120"/>
    </location>
</feature>
<gene>
    <name evidence="3" type="ORF">EPUS_08899</name>
</gene>
<keyword evidence="2" id="KW-0812">Transmembrane</keyword>
<accession>U1HU80</accession>
<evidence type="ECO:0000256" key="1">
    <source>
        <dbReference type="SAM" id="MobiDB-lite"/>
    </source>
</evidence>
<dbReference type="Proteomes" id="UP000019373">
    <property type="component" value="Unassembled WGS sequence"/>
</dbReference>
<feature type="transmembrane region" description="Helical" evidence="2">
    <location>
        <begin position="171"/>
        <end position="191"/>
    </location>
</feature>
<dbReference type="GeneID" id="19243739"/>
<feature type="transmembrane region" description="Helical" evidence="2">
    <location>
        <begin position="647"/>
        <end position="667"/>
    </location>
</feature>
<dbReference type="RefSeq" id="XP_007800211.1">
    <property type="nucleotide sequence ID" value="XM_007802020.1"/>
</dbReference>
<keyword evidence="2" id="KW-0472">Membrane</keyword>
<dbReference type="HOGENOM" id="CLU_024888_0_0_1"/>
<evidence type="ECO:0000313" key="3">
    <source>
        <dbReference type="EMBL" id="ERF74160.1"/>
    </source>
</evidence>
<name>U1HU80_ENDPU</name>
<keyword evidence="4" id="KW-1185">Reference proteome</keyword>
<dbReference type="OMA" id="RSFFTHE"/>
<feature type="compositionally biased region" description="Basic and acidic residues" evidence="1">
    <location>
        <begin position="747"/>
        <end position="774"/>
    </location>
</feature>
<evidence type="ECO:0000256" key="2">
    <source>
        <dbReference type="SAM" id="Phobius"/>
    </source>
</evidence>
<keyword evidence="2" id="KW-1133">Transmembrane helix</keyword>
<feature type="region of interest" description="Disordered" evidence="1">
    <location>
        <begin position="740"/>
        <end position="774"/>
    </location>
</feature>
<proteinExistence type="predicted"/>
<protein>
    <submittedName>
        <fullName evidence="3">Uncharacterized protein</fullName>
    </submittedName>
</protein>
<feature type="transmembrane region" description="Helical" evidence="2">
    <location>
        <begin position="58"/>
        <end position="79"/>
    </location>
</feature>
<sequence length="774" mass="85383">MKGIMNVHTRLTPPKREEEYELQGLAASQSSLIHGGASEETKDTGLGDPLRIFWGRTLCCILVPPLLTIYYAITWHYWLQSYDYDSPVNHGTKGARWVYYSWFILSAVGINLSKYGLAGVEAGMLMNRRWAARNAMQLIMHCDKTWSGPSGWMKIAMTTIKGNFKIRPSPTWFVLAIVSLLPFIALPLSGLTMELNDGFRPGIAGVDRAELSGQNQNTFADQAMDVIDRAFNRWRYSSDLQLSGRSAFYVPEVNAALQNKTWLKNIPNNWPDDDQSTVFLAPQSDRPVSGPVWGLQASYDCTVISRVEQFQLLSQRSADRSKPRCPAIDFASYDGQPQYYGLPKLCDHDVYTIGQRSGPAENSLDMVSLANVGFLDGLMEMALKYENKEDDQFSDTTPVLLEMAVWQKPVKLRIPCEILEKEVFNDLSVIVEGMQKPYLDHSTYEPEISPDSSPVLLDAIGVQCNSSLILGTATLDGLNGTYVSFAREEPVSSATATSVPLATAVPEILRSSTAAALDLREDFSFNALNELVDPPSINNNTFSPPSTNPIPEIASNASWLPNLFKSVDTYNLVPIPCNSEGDPLHLNSSFGSQQLKVITSAQLKKSIIRAHQAYAIELSGPRGGLWYGNLTNAVPTTIIVPGQLSPIAIISLLALWAVSCSLLGIIFSTGRRWADTLDGFSMFRFGADNPEFAAGGNCVKDYDQCLTLLRIPGLVGDSQPGISQGHITLVKDVMARQNKKYRGPSSRLDRDDRGLVRRTGRNDRLGSAARERAL</sequence>
<dbReference type="eggNOG" id="ENOG502SHTJ">
    <property type="taxonomic scope" value="Eukaryota"/>
</dbReference>
<dbReference type="EMBL" id="KE720894">
    <property type="protein sequence ID" value="ERF74160.1"/>
    <property type="molecule type" value="Genomic_DNA"/>
</dbReference>
<dbReference type="OrthoDB" id="5287717at2759"/>